<organism evidence="1">
    <name type="scientific">marine sediment metagenome</name>
    <dbReference type="NCBI Taxonomy" id="412755"/>
    <lineage>
        <taxon>unclassified sequences</taxon>
        <taxon>metagenomes</taxon>
        <taxon>ecological metagenomes</taxon>
    </lineage>
</organism>
<sequence length="245" mass="28847">MKKFPEETQDKIEQLFAGKILAHFPYYGEFWGKFIGLRAGDRLLPYRLQIPPTAKDPTVKDNSQILKWHEEIAMRHYSQFCQLAGAHFQLEKATEALRQKDKALRHFLFWEAFDNFYQHLANTRNQMYGLWKVISNLNQTLPQKLEQYLKATDRSILWSRISEWEEQAEVLRDSVVHFSRGAAPYGDGAYWIPLPIKKEQTWSDTLKKPGPVQEATKKMERDLRDLESLLNEVQRLIGCELEKSF</sequence>
<evidence type="ECO:0000313" key="1">
    <source>
        <dbReference type="EMBL" id="GAI21864.1"/>
    </source>
</evidence>
<gene>
    <name evidence="1" type="ORF">S06H3_29532</name>
</gene>
<protein>
    <submittedName>
        <fullName evidence="1">Uncharacterized protein</fullName>
    </submittedName>
</protein>
<name>X1NT76_9ZZZZ</name>
<comment type="caution">
    <text evidence="1">The sequence shown here is derived from an EMBL/GenBank/DDBJ whole genome shotgun (WGS) entry which is preliminary data.</text>
</comment>
<dbReference type="AlphaFoldDB" id="X1NT76"/>
<accession>X1NT76</accession>
<reference evidence="1" key="1">
    <citation type="journal article" date="2014" name="Front. Microbiol.">
        <title>High frequency of phylogenetically diverse reductive dehalogenase-homologous genes in deep subseafloor sedimentary metagenomes.</title>
        <authorList>
            <person name="Kawai M."/>
            <person name="Futagami T."/>
            <person name="Toyoda A."/>
            <person name="Takaki Y."/>
            <person name="Nishi S."/>
            <person name="Hori S."/>
            <person name="Arai W."/>
            <person name="Tsubouchi T."/>
            <person name="Morono Y."/>
            <person name="Uchiyama I."/>
            <person name="Ito T."/>
            <person name="Fujiyama A."/>
            <person name="Inagaki F."/>
            <person name="Takami H."/>
        </authorList>
    </citation>
    <scope>NUCLEOTIDE SEQUENCE</scope>
    <source>
        <strain evidence="1">Expedition CK06-06</strain>
    </source>
</reference>
<proteinExistence type="predicted"/>
<dbReference type="EMBL" id="BARV01017310">
    <property type="protein sequence ID" value="GAI21864.1"/>
    <property type="molecule type" value="Genomic_DNA"/>
</dbReference>
<feature type="non-terminal residue" evidence="1">
    <location>
        <position position="245"/>
    </location>
</feature>